<dbReference type="InterPro" id="IPR017029">
    <property type="entry name" value="Phage_head_put"/>
</dbReference>
<dbReference type="InterPro" id="IPR006528">
    <property type="entry name" value="Phage_head_morphogenesis_dom"/>
</dbReference>
<dbReference type="PIRSF" id="PIRSF034565">
    <property type="entry name" value="UCP034565"/>
    <property type="match status" value="1"/>
</dbReference>
<dbReference type="Proteomes" id="UP001597216">
    <property type="component" value="Unassembled WGS sequence"/>
</dbReference>
<sequence length="338" mass="37495">MPASPEAIHDLAVHHRIALNRYSNAVVRRVLALVRRVEESILARLTAADLTDLNRARLEQTLEELRRIEAQGWQAIDQRLLADLDALAENELDFGTRLAQAAGATRVEIMSGRPSLTQVIAAARARPFSGRVLKDWLKDAEEGQARRVREIIRQGVVEGQTIDQMVREIRGTRAAKYRDGALETSRRSAETMVRTAITHVANVAHQQVFEANADVITGVIWTSTLDARTSDICMARSEKVFPLTSGPRPPAHPNCRSVMRPQIAPIPGVTPFEPKSYSQWLKGQSAEIQDDILGPKRGALFRRGGLTLDRFVDHAGKTLTLAQLRSRDAAAFRRAGLE</sequence>
<dbReference type="RefSeq" id="WP_377352673.1">
    <property type="nucleotide sequence ID" value="NZ_JBHTLQ010000006.1"/>
</dbReference>
<accession>A0ABW3SY46</accession>
<comment type="caution">
    <text evidence="2">The sequence shown here is derived from an EMBL/GenBank/DDBJ whole genome shotgun (WGS) entry which is preliminary data.</text>
</comment>
<dbReference type="EMBL" id="JBHTLQ010000006">
    <property type="protein sequence ID" value="MFD1189742.1"/>
    <property type="molecule type" value="Genomic_DNA"/>
</dbReference>
<organism evidence="2 3">
    <name type="scientific">Phenylobacterium conjunctum</name>
    <dbReference type="NCBI Taxonomy" id="1298959"/>
    <lineage>
        <taxon>Bacteria</taxon>
        <taxon>Pseudomonadati</taxon>
        <taxon>Pseudomonadota</taxon>
        <taxon>Alphaproteobacteria</taxon>
        <taxon>Caulobacterales</taxon>
        <taxon>Caulobacteraceae</taxon>
        <taxon>Phenylobacterium</taxon>
    </lineage>
</organism>
<dbReference type="NCBIfam" id="TIGR01641">
    <property type="entry name" value="phageSPP1_gp7"/>
    <property type="match status" value="1"/>
</dbReference>
<protein>
    <submittedName>
        <fullName evidence="2">Minor capsid protein</fullName>
    </submittedName>
</protein>
<proteinExistence type="predicted"/>
<name>A0ABW3SY46_9CAUL</name>
<evidence type="ECO:0000313" key="3">
    <source>
        <dbReference type="Proteomes" id="UP001597216"/>
    </source>
</evidence>
<feature type="domain" description="Phage head morphogenesis" evidence="1">
    <location>
        <begin position="148"/>
        <end position="259"/>
    </location>
</feature>
<gene>
    <name evidence="2" type="ORF">ACFQ27_04050</name>
</gene>
<evidence type="ECO:0000259" key="1">
    <source>
        <dbReference type="Pfam" id="PF04233"/>
    </source>
</evidence>
<dbReference type="Pfam" id="PF04233">
    <property type="entry name" value="Phage_Mu_F"/>
    <property type="match status" value="1"/>
</dbReference>
<evidence type="ECO:0000313" key="2">
    <source>
        <dbReference type="EMBL" id="MFD1189742.1"/>
    </source>
</evidence>
<keyword evidence="3" id="KW-1185">Reference proteome</keyword>
<reference evidence="3" key="1">
    <citation type="journal article" date="2019" name="Int. J. Syst. Evol. Microbiol.">
        <title>The Global Catalogue of Microorganisms (GCM) 10K type strain sequencing project: providing services to taxonomists for standard genome sequencing and annotation.</title>
        <authorList>
            <consortium name="The Broad Institute Genomics Platform"/>
            <consortium name="The Broad Institute Genome Sequencing Center for Infectious Disease"/>
            <person name="Wu L."/>
            <person name="Ma J."/>
        </authorList>
    </citation>
    <scope>NUCLEOTIDE SEQUENCE [LARGE SCALE GENOMIC DNA]</scope>
    <source>
        <strain evidence="3">CCUG 55074</strain>
    </source>
</reference>